<dbReference type="STRING" id="44252.DJ90_5376"/>
<dbReference type="GO" id="GO:0003700">
    <property type="term" value="F:DNA-binding transcription factor activity"/>
    <property type="evidence" value="ECO:0007669"/>
    <property type="project" value="InterPro"/>
</dbReference>
<dbReference type="InterPro" id="IPR020449">
    <property type="entry name" value="Tscrpt_reg_AraC-type_HTH"/>
</dbReference>
<proteinExistence type="predicted"/>
<comment type="caution">
    <text evidence="5">The sequence shown here is derived from an EMBL/GenBank/DDBJ whole genome shotgun (WGS) entry which is preliminary data.</text>
</comment>
<evidence type="ECO:0000256" key="3">
    <source>
        <dbReference type="ARBA" id="ARBA00023163"/>
    </source>
</evidence>
<dbReference type="OrthoDB" id="9803764at2"/>
<dbReference type="InterPro" id="IPR009594">
    <property type="entry name" value="Tscrpt_reg_HTH_AraC_N"/>
</dbReference>
<feature type="domain" description="HTH araC/xylS-type" evidence="4">
    <location>
        <begin position="185"/>
        <end position="281"/>
    </location>
</feature>
<dbReference type="SUPFAM" id="SSF46689">
    <property type="entry name" value="Homeodomain-like"/>
    <property type="match status" value="2"/>
</dbReference>
<dbReference type="GO" id="GO:0043565">
    <property type="term" value="F:sequence-specific DNA binding"/>
    <property type="evidence" value="ECO:0007669"/>
    <property type="project" value="InterPro"/>
</dbReference>
<evidence type="ECO:0000256" key="1">
    <source>
        <dbReference type="ARBA" id="ARBA00023015"/>
    </source>
</evidence>
<gene>
    <name evidence="5" type="ORF">DJ90_5376</name>
    <name evidence="6" type="ORF">GNQ08_25360</name>
</gene>
<dbReference type="PATRIC" id="fig|44252.3.peg.6607"/>
<reference evidence="5 7" key="1">
    <citation type="submission" date="2014-04" db="EMBL/GenBank/DDBJ databases">
        <authorList>
            <person name="Bishop-Lilly K.A."/>
            <person name="Broomall S.M."/>
            <person name="Chain P.S."/>
            <person name="Chertkov O."/>
            <person name="Coyne S.R."/>
            <person name="Daligault H.E."/>
            <person name="Davenport K.W."/>
            <person name="Erkkila T."/>
            <person name="Frey K.G."/>
            <person name="Gibbons H.S."/>
            <person name="Gu W."/>
            <person name="Jaissle J."/>
            <person name="Johnson S.L."/>
            <person name="Koroleva G.I."/>
            <person name="Ladner J.T."/>
            <person name="Lo C.-C."/>
            <person name="Minogue T.D."/>
            <person name="Munk C."/>
            <person name="Palacios G.F."/>
            <person name="Redden C.L."/>
            <person name="Rosenzweig C.N."/>
            <person name="Scholz M.B."/>
            <person name="Teshima H."/>
            <person name="Xu Y."/>
        </authorList>
    </citation>
    <scope>NUCLEOTIDE SEQUENCE [LARGE SCALE GENOMIC DNA]</scope>
    <source>
        <strain evidence="5 7">8244</strain>
    </source>
</reference>
<evidence type="ECO:0000313" key="8">
    <source>
        <dbReference type="Proteomes" id="UP000442469"/>
    </source>
</evidence>
<keyword evidence="7" id="KW-1185">Reference proteome</keyword>
<keyword evidence="2" id="KW-0238">DNA-binding</keyword>
<dbReference type="PROSITE" id="PS00041">
    <property type="entry name" value="HTH_ARAC_FAMILY_1"/>
    <property type="match status" value="1"/>
</dbReference>
<dbReference type="EMBL" id="WNZZ01000029">
    <property type="protein sequence ID" value="MUG25693.1"/>
    <property type="molecule type" value="Genomic_DNA"/>
</dbReference>
<dbReference type="Proteomes" id="UP000442469">
    <property type="component" value="Unassembled WGS sequence"/>
</dbReference>
<evidence type="ECO:0000259" key="4">
    <source>
        <dbReference type="PROSITE" id="PS01124"/>
    </source>
</evidence>
<dbReference type="PANTHER" id="PTHR46796">
    <property type="entry name" value="HTH-TYPE TRANSCRIPTIONAL ACTIVATOR RHAS-RELATED"/>
    <property type="match status" value="1"/>
</dbReference>
<dbReference type="Pfam" id="PF12833">
    <property type="entry name" value="HTH_18"/>
    <property type="match status" value="1"/>
</dbReference>
<evidence type="ECO:0000256" key="2">
    <source>
        <dbReference type="ARBA" id="ARBA00023125"/>
    </source>
</evidence>
<evidence type="ECO:0000313" key="6">
    <source>
        <dbReference type="EMBL" id="MUG25693.1"/>
    </source>
</evidence>
<dbReference type="PROSITE" id="PS01124">
    <property type="entry name" value="HTH_ARAC_FAMILY_2"/>
    <property type="match status" value="1"/>
</dbReference>
<dbReference type="AlphaFoldDB" id="A0A090XFQ2"/>
<dbReference type="Pfam" id="PF06719">
    <property type="entry name" value="AraC_N"/>
    <property type="match status" value="1"/>
</dbReference>
<accession>A0A090XFQ2</accession>
<name>A0A090XFQ2_PAEMA</name>
<keyword evidence="1" id="KW-0805">Transcription regulation</keyword>
<dbReference type="EMBL" id="JMQA01000063">
    <property type="protein sequence ID" value="KFM83779.1"/>
    <property type="molecule type" value="Genomic_DNA"/>
</dbReference>
<dbReference type="PRINTS" id="PR00032">
    <property type="entry name" value="HTHARAC"/>
</dbReference>
<dbReference type="RefSeq" id="WP_036619191.1">
    <property type="nucleotide sequence ID" value="NZ_BGML01000013.1"/>
</dbReference>
<evidence type="ECO:0000313" key="7">
    <source>
        <dbReference type="Proteomes" id="UP000029278"/>
    </source>
</evidence>
<dbReference type="PANTHER" id="PTHR46796:SF6">
    <property type="entry name" value="ARAC SUBFAMILY"/>
    <property type="match status" value="1"/>
</dbReference>
<dbReference type="SMART" id="SM00342">
    <property type="entry name" value="HTH_ARAC"/>
    <property type="match status" value="1"/>
</dbReference>
<keyword evidence="3" id="KW-0804">Transcription</keyword>
<dbReference type="InterPro" id="IPR018062">
    <property type="entry name" value="HTH_AraC-typ_CS"/>
</dbReference>
<evidence type="ECO:0000313" key="5">
    <source>
        <dbReference type="EMBL" id="KFM83779.1"/>
    </source>
</evidence>
<protein>
    <submittedName>
        <fullName evidence="6">AraC family transcriptional regulator</fullName>
    </submittedName>
    <submittedName>
        <fullName evidence="5">Helix-turn-helix domain protein</fullName>
    </submittedName>
</protein>
<sequence length="293" mass="33953">MEKCLHRFDRYDELHYGFETEFIRILYYDLPEAYEEKYTSYECSKLCTILEGKKEVGINGADRFAYGSEEMILLPPGSSVEMTIQAPTKALVFELSGVLIERVKDTVAEEFDLTEDSGPEEVVLCRPGEAALVAETVARMRRYLRSGREDNRFLIDLAAQEMAYHLLRRQICAKCLRSDSKHPVFRAIRDIREHLPAIRHVKDLADNYNMSHTHFTHMFKRITGLTPHEYITNQKMILARSLLQTQTVTEVAYNLNYENISHFIALFKKKYGITPKQYQLNRQTRTGHGPSSS</sequence>
<dbReference type="InterPro" id="IPR018060">
    <property type="entry name" value="HTH_AraC"/>
</dbReference>
<dbReference type="Proteomes" id="UP000029278">
    <property type="component" value="Unassembled WGS sequence"/>
</dbReference>
<dbReference type="InterPro" id="IPR050204">
    <property type="entry name" value="AraC_XylS_family_regulators"/>
</dbReference>
<reference evidence="6 8" key="2">
    <citation type="submission" date="2019-11" db="EMBL/GenBank/DDBJ databases">
        <title>Draft genome sequences of five Paenibacillus species of dairy origin.</title>
        <authorList>
            <person name="Olajide A.M."/>
            <person name="Chen S."/>
            <person name="Lapointe G."/>
        </authorList>
    </citation>
    <scope>NUCLEOTIDE SEQUENCE [LARGE SCALE GENOMIC DNA]</scope>
    <source>
        <strain evidence="6 8">3CT49</strain>
    </source>
</reference>
<dbReference type="HOGENOM" id="CLU_000445_88_6_9"/>
<dbReference type="InterPro" id="IPR009057">
    <property type="entry name" value="Homeodomain-like_sf"/>
</dbReference>
<dbReference type="Gene3D" id="1.10.10.60">
    <property type="entry name" value="Homeodomain-like"/>
    <property type="match status" value="2"/>
</dbReference>
<dbReference type="GeneID" id="77011033"/>
<organism evidence="5 7">
    <name type="scientific">Paenibacillus macerans</name>
    <name type="common">Bacillus macerans</name>
    <dbReference type="NCBI Taxonomy" id="44252"/>
    <lineage>
        <taxon>Bacteria</taxon>
        <taxon>Bacillati</taxon>
        <taxon>Bacillota</taxon>
        <taxon>Bacilli</taxon>
        <taxon>Bacillales</taxon>
        <taxon>Paenibacillaceae</taxon>
        <taxon>Paenibacillus</taxon>
    </lineage>
</organism>